<dbReference type="EMBL" id="JBJUIK010000007">
    <property type="protein sequence ID" value="KAL3522433.1"/>
    <property type="molecule type" value="Genomic_DNA"/>
</dbReference>
<dbReference type="AlphaFoldDB" id="A0ABD2ZT25"/>
<dbReference type="PANTHER" id="PTHR22835:SF556">
    <property type="match status" value="1"/>
</dbReference>
<sequence>MAPGSSALTTSLTYPFFFIFLVSKSNYASSCYTSIFGFGDSITDTGNLVVRAPPNDIPHMGLPPYGETFFHHPTGRCSDGRLVIDFLAEYYGLPLVPPSSAVKNANSTAIRTGVNFAVVGAPALDLEFYWERGISDPLTNDSLRIQLNQFKELLPSLSDSSSSCKRLLKQSLILLGHFGGNDYTHSFLSGKGIDDILPFVPLITKAIASAINELVKLGAMTIVVPGMLPIGCASSYLTEFPTKNAEEYDQSGCLIWLNELAEYHDELLHRELQQTRELHPDANIVFADFYNSAMQLYRFPTEYGFTGNGILSACCGTGGPYNYNSSASCGFPPSMGCDDPSLYVNWDGYHLTEAAYRWIFKGILDGPYAVPPLNSLMSSCDHEKHSIFQPHIAEA</sequence>
<evidence type="ECO:0000256" key="2">
    <source>
        <dbReference type="ARBA" id="ARBA00022729"/>
    </source>
</evidence>
<evidence type="ECO:0000256" key="4">
    <source>
        <dbReference type="ARBA" id="ARBA00023180"/>
    </source>
</evidence>
<dbReference type="InterPro" id="IPR008265">
    <property type="entry name" value="Lipase_GDSL_AS"/>
</dbReference>
<keyword evidence="4" id="KW-0325">Glycoprotein</keyword>
<keyword evidence="6" id="KW-1185">Reference proteome</keyword>
<keyword evidence="2" id="KW-0732">Signal</keyword>
<gene>
    <name evidence="5" type="ORF">ACH5RR_015267</name>
</gene>
<comment type="caution">
    <text evidence="5">The sequence shown here is derived from an EMBL/GenBank/DDBJ whole genome shotgun (WGS) entry which is preliminary data.</text>
</comment>
<name>A0ABD2ZT25_9GENT</name>
<dbReference type="GO" id="GO:0016787">
    <property type="term" value="F:hydrolase activity"/>
    <property type="evidence" value="ECO:0007669"/>
    <property type="project" value="UniProtKB-KW"/>
</dbReference>
<reference evidence="5 6" key="1">
    <citation type="submission" date="2024-11" db="EMBL/GenBank/DDBJ databases">
        <title>A near-complete genome assembly of Cinchona calisaya.</title>
        <authorList>
            <person name="Lian D.C."/>
            <person name="Zhao X.W."/>
            <person name="Wei L."/>
        </authorList>
    </citation>
    <scope>NUCLEOTIDE SEQUENCE [LARGE SCALE GENOMIC DNA]</scope>
    <source>
        <tissue evidence="5">Nenye</tissue>
    </source>
</reference>
<accession>A0ABD2ZT25</accession>
<dbReference type="InterPro" id="IPR035669">
    <property type="entry name" value="SGNH_plant_lipase-like"/>
</dbReference>
<dbReference type="PANTHER" id="PTHR22835">
    <property type="entry name" value="ZINC FINGER FYVE DOMAIN CONTAINING PROTEIN"/>
    <property type="match status" value="1"/>
</dbReference>
<keyword evidence="3" id="KW-0378">Hydrolase</keyword>
<dbReference type="PROSITE" id="PS01098">
    <property type="entry name" value="LIPASE_GDSL_SER"/>
    <property type="match status" value="1"/>
</dbReference>
<dbReference type="Proteomes" id="UP001630127">
    <property type="component" value="Unassembled WGS sequence"/>
</dbReference>
<protein>
    <submittedName>
        <fullName evidence="5">Uncharacterized protein</fullName>
    </submittedName>
</protein>
<evidence type="ECO:0000313" key="6">
    <source>
        <dbReference type="Proteomes" id="UP001630127"/>
    </source>
</evidence>
<evidence type="ECO:0000313" key="5">
    <source>
        <dbReference type="EMBL" id="KAL3522433.1"/>
    </source>
</evidence>
<dbReference type="Gene3D" id="3.40.50.1110">
    <property type="entry name" value="SGNH hydrolase"/>
    <property type="match status" value="1"/>
</dbReference>
<comment type="similarity">
    <text evidence="1">Belongs to the 'GDSL' lipolytic enzyme family.</text>
</comment>
<evidence type="ECO:0000256" key="3">
    <source>
        <dbReference type="ARBA" id="ARBA00022801"/>
    </source>
</evidence>
<dbReference type="InterPro" id="IPR036514">
    <property type="entry name" value="SGNH_hydro_sf"/>
</dbReference>
<evidence type="ECO:0000256" key="1">
    <source>
        <dbReference type="ARBA" id="ARBA00008668"/>
    </source>
</evidence>
<dbReference type="Pfam" id="PF00657">
    <property type="entry name" value="Lipase_GDSL"/>
    <property type="match status" value="1"/>
</dbReference>
<dbReference type="CDD" id="cd01837">
    <property type="entry name" value="SGNH_plant_lipase_like"/>
    <property type="match status" value="1"/>
</dbReference>
<dbReference type="InterPro" id="IPR001087">
    <property type="entry name" value="GDSL"/>
</dbReference>
<organism evidence="5 6">
    <name type="scientific">Cinchona calisaya</name>
    <dbReference type="NCBI Taxonomy" id="153742"/>
    <lineage>
        <taxon>Eukaryota</taxon>
        <taxon>Viridiplantae</taxon>
        <taxon>Streptophyta</taxon>
        <taxon>Embryophyta</taxon>
        <taxon>Tracheophyta</taxon>
        <taxon>Spermatophyta</taxon>
        <taxon>Magnoliopsida</taxon>
        <taxon>eudicotyledons</taxon>
        <taxon>Gunneridae</taxon>
        <taxon>Pentapetalae</taxon>
        <taxon>asterids</taxon>
        <taxon>lamiids</taxon>
        <taxon>Gentianales</taxon>
        <taxon>Rubiaceae</taxon>
        <taxon>Cinchonoideae</taxon>
        <taxon>Cinchoneae</taxon>
        <taxon>Cinchona</taxon>
    </lineage>
</organism>
<dbReference type="SUPFAM" id="SSF52266">
    <property type="entry name" value="SGNH hydrolase"/>
    <property type="match status" value="1"/>
</dbReference>
<proteinExistence type="inferred from homology"/>